<evidence type="ECO:0000313" key="2">
    <source>
        <dbReference type="EMBL" id="JAE00480.1"/>
    </source>
</evidence>
<name>A0A0A9EIB6_ARUDO</name>
<protein>
    <submittedName>
        <fullName evidence="2">Uncharacterized protein</fullName>
    </submittedName>
</protein>
<organism evidence="2">
    <name type="scientific">Arundo donax</name>
    <name type="common">Giant reed</name>
    <name type="synonym">Donax arundinaceus</name>
    <dbReference type="NCBI Taxonomy" id="35708"/>
    <lineage>
        <taxon>Eukaryota</taxon>
        <taxon>Viridiplantae</taxon>
        <taxon>Streptophyta</taxon>
        <taxon>Embryophyta</taxon>
        <taxon>Tracheophyta</taxon>
        <taxon>Spermatophyta</taxon>
        <taxon>Magnoliopsida</taxon>
        <taxon>Liliopsida</taxon>
        <taxon>Poales</taxon>
        <taxon>Poaceae</taxon>
        <taxon>PACMAD clade</taxon>
        <taxon>Arundinoideae</taxon>
        <taxon>Arundineae</taxon>
        <taxon>Arundo</taxon>
    </lineage>
</organism>
<dbReference type="AlphaFoldDB" id="A0A0A9EIB6"/>
<accession>A0A0A9EIB6</accession>
<feature type="region of interest" description="Disordered" evidence="1">
    <location>
        <begin position="119"/>
        <end position="160"/>
    </location>
</feature>
<proteinExistence type="predicted"/>
<reference evidence="2" key="1">
    <citation type="submission" date="2014-09" db="EMBL/GenBank/DDBJ databases">
        <authorList>
            <person name="Magalhaes I.L.F."/>
            <person name="Oliveira U."/>
            <person name="Santos F.R."/>
            <person name="Vidigal T.H.D.A."/>
            <person name="Brescovit A.D."/>
            <person name="Santos A.J."/>
        </authorList>
    </citation>
    <scope>NUCLEOTIDE SEQUENCE</scope>
    <source>
        <tissue evidence="2">Shoot tissue taken approximately 20 cm above the soil surface</tissue>
    </source>
</reference>
<feature type="compositionally biased region" description="Basic residues" evidence="1">
    <location>
        <begin position="151"/>
        <end position="160"/>
    </location>
</feature>
<feature type="compositionally biased region" description="Low complexity" evidence="1">
    <location>
        <begin position="131"/>
        <end position="141"/>
    </location>
</feature>
<sequence>MFLGLASPFLSQQATREKSVHHHHQNTQLSLALSFRSAPLSPPSPARTLIGFARAPARSGQPKHGPADDAATASRDLVAAGAALAPLAAVPAFLGGLRRGELVSRIRQIRANRRRRQWWGPPWRPMRRSTSRSSSSPPSASGASWWCRAMGGRRRSRRDR</sequence>
<reference evidence="2" key="2">
    <citation type="journal article" date="2015" name="Data Brief">
        <title>Shoot transcriptome of the giant reed, Arundo donax.</title>
        <authorList>
            <person name="Barrero R.A."/>
            <person name="Guerrero F.D."/>
            <person name="Moolhuijzen P."/>
            <person name="Goolsby J.A."/>
            <person name="Tidwell J."/>
            <person name="Bellgard S.E."/>
            <person name="Bellgard M.I."/>
        </authorList>
    </citation>
    <scope>NUCLEOTIDE SEQUENCE</scope>
    <source>
        <tissue evidence="2">Shoot tissue taken approximately 20 cm above the soil surface</tissue>
    </source>
</reference>
<dbReference type="EMBL" id="GBRH01197416">
    <property type="protein sequence ID" value="JAE00480.1"/>
    <property type="molecule type" value="Transcribed_RNA"/>
</dbReference>
<evidence type="ECO:0000256" key="1">
    <source>
        <dbReference type="SAM" id="MobiDB-lite"/>
    </source>
</evidence>